<name>A0A6M3L1M8_9ZZZZ</name>
<accession>A0A6M3L1M8</accession>
<dbReference type="Gene3D" id="3.80.30.20">
    <property type="entry name" value="tm_1862 like domain"/>
    <property type="match status" value="1"/>
</dbReference>
<dbReference type="GO" id="GO:0003824">
    <property type="term" value="F:catalytic activity"/>
    <property type="evidence" value="ECO:0007669"/>
    <property type="project" value="InterPro"/>
</dbReference>
<proteinExistence type="predicted"/>
<dbReference type="InterPro" id="IPR051198">
    <property type="entry name" value="BchE-like"/>
</dbReference>
<evidence type="ECO:0000313" key="7">
    <source>
        <dbReference type="EMBL" id="QJA88446.1"/>
    </source>
</evidence>
<dbReference type="InterPro" id="IPR023404">
    <property type="entry name" value="rSAM_horseshoe"/>
</dbReference>
<evidence type="ECO:0000256" key="3">
    <source>
        <dbReference type="ARBA" id="ARBA00022723"/>
    </source>
</evidence>
<keyword evidence="3" id="KW-0479">Metal-binding</keyword>
<evidence type="ECO:0000256" key="1">
    <source>
        <dbReference type="ARBA" id="ARBA00001966"/>
    </source>
</evidence>
<dbReference type="SMART" id="SM00729">
    <property type="entry name" value="Elp3"/>
    <property type="match status" value="1"/>
</dbReference>
<dbReference type="InterPro" id="IPR007197">
    <property type="entry name" value="rSAM"/>
</dbReference>
<evidence type="ECO:0000256" key="5">
    <source>
        <dbReference type="ARBA" id="ARBA00023014"/>
    </source>
</evidence>
<dbReference type="PROSITE" id="PS51918">
    <property type="entry name" value="RADICAL_SAM"/>
    <property type="match status" value="1"/>
</dbReference>
<feature type="domain" description="Radical SAM core" evidence="6">
    <location>
        <begin position="1"/>
        <end position="196"/>
    </location>
</feature>
<reference evidence="7" key="1">
    <citation type="submission" date="2020-03" db="EMBL/GenBank/DDBJ databases">
        <title>The deep terrestrial virosphere.</title>
        <authorList>
            <person name="Holmfeldt K."/>
            <person name="Nilsson E."/>
            <person name="Simone D."/>
            <person name="Lopez-Fernandez M."/>
            <person name="Wu X."/>
            <person name="de Brujin I."/>
            <person name="Lundin D."/>
            <person name="Andersson A."/>
            <person name="Bertilsson S."/>
            <person name="Dopson M."/>
        </authorList>
    </citation>
    <scope>NUCLEOTIDE SEQUENCE</scope>
    <source>
        <strain evidence="7">MM415B02764</strain>
    </source>
</reference>
<organism evidence="7">
    <name type="scientific">viral metagenome</name>
    <dbReference type="NCBI Taxonomy" id="1070528"/>
    <lineage>
        <taxon>unclassified sequences</taxon>
        <taxon>metagenomes</taxon>
        <taxon>organismal metagenomes</taxon>
    </lineage>
</organism>
<evidence type="ECO:0000256" key="2">
    <source>
        <dbReference type="ARBA" id="ARBA00022691"/>
    </source>
</evidence>
<keyword evidence="4" id="KW-0408">Iron</keyword>
<protein>
    <submittedName>
        <fullName evidence="7">Putative radical SAM superfamily protein</fullName>
    </submittedName>
</protein>
<keyword evidence="5" id="KW-0411">Iron-sulfur</keyword>
<dbReference type="InterPro" id="IPR006638">
    <property type="entry name" value="Elp3/MiaA/NifB-like_rSAM"/>
</dbReference>
<dbReference type="EMBL" id="MT142778">
    <property type="protein sequence ID" value="QJA88446.1"/>
    <property type="molecule type" value="Genomic_DNA"/>
</dbReference>
<dbReference type="GO" id="GO:0046872">
    <property type="term" value="F:metal ion binding"/>
    <property type="evidence" value="ECO:0007669"/>
    <property type="project" value="UniProtKB-KW"/>
</dbReference>
<dbReference type="SUPFAM" id="SSF102114">
    <property type="entry name" value="Radical SAM enzymes"/>
    <property type="match status" value="1"/>
</dbReference>
<dbReference type="Pfam" id="PF04055">
    <property type="entry name" value="Radical_SAM"/>
    <property type="match status" value="1"/>
</dbReference>
<evidence type="ECO:0000259" key="6">
    <source>
        <dbReference type="PROSITE" id="PS51918"/>
    </source>
</evidence>
<dbReference type="GO" id="GO:0051536">
    <property type="term" value="F:iron-sulfur cluster binding"/>
    <property type="evidence" value="ECO:0007669"/>
    <property type="project" value="UniProtKB-KW"/>
</dbReference>
<sequence length="298" mass="34477">MRYRDVSDVVEEIKFLNEQYGVDYFSPMDDLFTANKPRTLALLTAISELNIPNIGFQFPNGLSIATTDEDIIDAMVACGVESANFAIETGTEYMQQCVVKKNCDLEKAKRLVKYAREKGIVTRCNFIFGFPGETKEMMLETVQYMNTIEPDWFNVYNATPLIGTEMYTQFVDKGCIIDGEEAWVGMTEQHRYFDTEEITGQELMEFTYRTNLELNFLNNPNIRLGNLDRARMLFHDILFHYPFQIFAWYGILIANRLDTKNTDNEESIFNKIRHLIVTDERAKELSIAYQDLLVGIAK</sequence>
<dbReference type="InterPro" id="IPR058240">
    <property type="entry name" value="rSAM_sf"/>
</dbReference>
<gene>
    <name evidence="7" type="ORF">MM415B02764_0013</name>
</gene>
<dbReference type="PANTHER" id="PTHR43409">
    <property type="entry name" value="ANAEROBIC MAGNESIUM-PROTOPORPHYRIN IX MONOMETHYL ESTER CYCLASE-RELATED"/>
    <property type="match status" value="1"/>
</dbReference>
<comment type="cofactor">
    <cofactor evidence="1">
        <name>[4Fe-4S] cluster</name>
        <dbReference type="ChEBI" id="CHEBI:49883"/>
    </cofactor>
</comment>
<evidence type="ECO:0000256" key="4">
    <source>
        <dbReference type="ARBA" id="ARBA00023004"/>
    </source>
</evidence>
<dbReference type="AlphaFoldDB" id="A0A6M3L1M8"/>
<keyword evidence="2" id="KW-0949">S-adenosyl-L-methionine</keyword>